<evidence type="ECO:0000313" key="1">
    <source>
        <dbReference type="EMBL" id="EZG89038.1"/>
    </source>
</evidence>
<sequence>MPFRGPHVIAEQLQVPESLKRLQEQFVGLARPMAEFVYERTTDMPLWASKMNGAPYIPLSAGVHPKGWRMLIQINFGEVPRATETWPGLEGFPEQGLVQVWWGKQSGDCSKTGIVFYDEVIQDPEQLQTVFPYKYADTIEPWDDAFVKTANKRAEEKRVSKAIQLLPTPDHGALNHGSSKHNTATQKDGREIYMYITDPKFGYTTDPPDHVSLAESEEDLDANPKTKSDKIYGLYGDEAWPTIVSDPPYQIKYNRGYSLPPPGCRDYHRQNWPDDIDPDTLWEYLRKAATPPSDSCLGGYPTYTQEDSDERPDVQLIQIGCSHNTMFGDAGLGHWFISLDSLKRKDFSNVVFMWDCC</sequence>
<dbReference type="VEuPathDB" id="CryptoDB:GNI_003310"/>
<name>A0A023BDN5_GRENI</name>
<keyword evidence="2" id="KW-1185">Reference proteome</keyword>
<evidence type="ECO:0000313" key="2">
    <source>
        <dbReference type="Proteomes" id="UP000019763"/>
    </source>
</evidence>
<dbReference type="RefSeq" id="XP_011128507.1">
    <property type="nucleotide sequence ID" value="XM_011130205.1"/>
</dbReference>
<dbReference type="InterPro" id="IPR035948">
    <property type="entry name" value="YwqG-like_sf"/>
</dbReference>
<dbReference type="Pfam" id="PF09234">
    <property type="entry name" value="DUF1963"/>
    <property type="match status" value="1"/>
</dbReference>
<proteinExistence type="predicted"/>
<dbReference type="InterPro" id="IPR015315">
    <property type="entry name" value="DUF1963"/>
</dbReference>
<evidence type="ECO:0008006" key="3">
    <source>
        <dbReference type="Google" id="ProtNLM"/>
    </source>
</evidence>
<gene>
    <name evidence="1" type="ORF">GNI_003310</name>
</gene>
<dbReference type="EMBL" id="AFNH02000029">
    <property type="protein sequence ID" value="EZG89038.1"/>
    <property type="molecule type" value="Genomic_DNA"/>
</dbReference>
<dbReference type="PANTHER" id="PTHR36436">
    <property type="entry name" value="SLL5081 PROTEIN"/>
    <property type="match status" value="1"/>
</dbReference>
<organism evidence="1 2">
    <name type="scientific">Gregarina niphandrodes</name>
    <name type="common">Septate eugregarine</name>
    <dbReference type="NCBI Taxonomy" id="110365"/>
    <lineage>
        <taxon>Eukaryota</taxon>
        <taxon>Sar</taxon>
        <taxon>Alveolata</taxon>
        <taxon>Apicomplexa</taxon>
        <taxon>Conoidasida</taxon>
        <taxon>Gregarinasina</taxon>
        <taxon>Eugregarinorida</taxon>
        <taxon>Gregarinidae</taxon>
        <taxon>Gregarina</taxon>
    </lineage>
</organism>
<comment type="caution">
    <text evidence="1">The sequence shown here is derived from an EMBL/GenBank/DDBJ whole genome shotgun (WGS) entry which is preliminary data.</text>
</comment>
<dbReference type="OrthoDB" id="4030310at2759"/>
<dbReference type="PANTHER" id="PTHR36436:SF6">
    <property type="entry name" value="SLL5081 PROTEIN"/>
    <property type="match status" value="1"/>
</dbReference>
<protein>
    <recommendedName>
        <fullName evidence="3">DUF1963 domain-containing protein</fullName>
    </recommendedName>
</protein>
<dbReference type="Proteomes" id="UP000019763">
    <property type="component" value="Unassembled WGS sequence"/>
</dbReference>
<reference evidence="1" key="1">
    <citation type="submission" date="2013-12" db="EMBL/GenBank/DDBJ databases">
        <authorList>
            <person name="Omoto C.K."/>
            <person name="Sibley D."/>
            <person name="Venepally P."/>
            <person name="Hadjithomas M."/>
            <person name="Karamycheva S."/>
            <person name="Brunk B."/>
            <person name="Roos D."/>
            <person name="Caler E."/>
            <person name="Lorenzi H."/>
        </authorList>
    </citation>
    <scope>NUCLEOTIDE SEQUENCE</scope>
</reference>
<dbReference type="GeneID" id="22910368"/>
<dbReference type="SUPFAM" id="SSF103032">
    <property type="entry name" value="Hypothetical protein YwqG"/>
    <property type="match status" value="2"/>
</dbReference>
<dbReference type="AlphaFoldDB" id="A0A023BDN5"/>
<accession>A0A023BDN5</accession>
<dbReference type="Gene3D" id="2.30.320.10">
    <property type="entry name" value="YwqG-like"/>
    <property type="match status" value="1"/>
</dbReference>